<evidence type="ECO:0000259" key="1">
    <source>
        <dbReference type="PROSITE" id="PS52002"/>
    </source>
</evidence>
<dbReference type="PANTHER" id="PTHR10701">
    <property type="entry name" value="SMALL NUCLEAR RIBONUCLEOPROTEIN-ASSOCIATED PROTEIN B AND N"/>
    <property type="match status" value="1"/>
</dbReference>
<dbReference type="SUPFAM" id="SSF50182">
    <property type="entry name" value="Sm-like ribonucleoproteins"/>
    <property type="match status" value="1"/>
</dbReference>
<dbReference type="Proteomes" id="UP001497453">
    <property type="component" value="Chromosome 2"/>
</dbReference>
<evidence type="ECO:0000313" key="2">
    <source>
        <dbReference type="EMBL" id="CAL1701352.1"/>
    </source>
</evidence>
<dbReference type="SMART" id="SM00651">
    <property type="entry name" value="Sm"/>
    <property type="match status" value="1"/>
</dbReference>
<sequence length="104" mass="11323">MASSKQSTSTAISQMKSLFRQFLRITTSDGRIFLGTFTGTDKHLNILLANAEEFRFAPPEEINPAGRFVGLIMVPKRLIVKVEAPEGAVASDVGASDQDDAMYT</sequence>
<dbReference type="InterPro" id="IPR034110">
    <property type="entry name" value="LSMD1_Sm"/>
</dbReference>
<organism evidence="2 3">
    <name type="scientific">Somion occarium</name>
    <dbReference type="NCBI Taxonomy" id="3059160"/>
    <lineage>
        <taxon>Eukaryota</taxon>
        <taxon>Fungi</taxon>
        <taxon>Dikarya</taxon>
        <taxon>Basidiomycota</taxon>
        <taxon>Agaricomycotina</taxon>
        <taxon>Agaricomycetes</taxon>
        <taxon>Polyporales</taxon>
        <taxon>Cerrenaceae</taxon>
        <taxon>Somion</taxon>
    </lineage>
</organism>
<dbReference type="InterPro" id="IPR050914">
    <property type="entry name" value="snRNP_SmB/NAA38-like"/>
</dbReference>
<name>A0ABP1D4F7_9APHY</name>
<accession>A0ABP1D4F7</accession>
<dbReference type="InterPro" id="IPR001163">
    <property type="entry name" value="Sm_dom_euk/arc"/>
</dbReference>
<gene>
    <name evidence="2" type="ORF">GFSPODELE1_LOCUS3547</name>
</gene>
<protein>
    <recommendedName>
        <fullName evidence="1">Sm domain-containing protein</fullName>
    </recommendedName>
</protein>
<dbReference type="InterPro" id="IPR047575">
    <property type="entry name" value="Sm"/>
</dbReference>
<dbReference type="PANTHER" id="PTHR10701:SF5">
    <property type="entry name" value="N-ALPHA-ACETYLTRANSFERASE 38, NATC AUXILIARY SUBUNIT"/>
    <property type="match status" value="1"/>
</dbReference>
<reference evidence="3" key="1">
    <citation type="submission" date="2024-04" db="EMBL/GenBank/DDBJ databases">
        <authorList>
            <person name="Shaw F."/>
            <person name="Minotto A."/>
        </authorList>
    </citation>
    <scope>NUCLEOTIDE SEQUENCE [LARGE SCALE GENOMIC DNA]</scope>
</reference>
<evidence type="ECO:0000313" key="3">
    <source>
        <dbReference type="Proteomes" id="UP001497453"/>
    </source>
</evidence>
<dbReference type="CDD" id="cd06168">
    <property type="entry name" value="LSMD1"/>
    <property type="match status" value="1"/>
</dbReference>
<dbReference type="Gene3D" id="2.30.30.100">
    <property type="match status" value="1"/>
</dbReference>
<dbReference type="EMBL" id="OZ037945">
    <property type="protein sequence ID" value="CAL1701352.1"/>
    <property type="molecule type" value="Genomic_DNA"/>
</dbReference>
<proteinExistence type="predicted"/>
<keyword evidence="3" id="KW-1185">Reference proteome</keyword>
<dbReference type="InterPro" id="IPR010920">
    <property type="entry name" value="LSM_dom_sf"/>
</dbReference>
<feature type="domain" description="Sm" evidence="1">
    <location>
        <begin position="10"/>
        <end position="88"/>
    </location>
</feature>
<dbReference type="Pfam" id="PF01423">
    <property type="entry name" value="LSM"/>
    <property type="match status" value="1"/>
</dbReference>
<dbReference type="PROSITE" id="PS52002">
    <property type="entry name" value="SM"/>
    <property type="match status" value="1"/>
</dbReference>